<evidence type="ECO:0000256" key="3">
    <source>
        <dbReference type="ARBA" id="ARBA00022741"/>
    </source>
</evidence>
<dbReference type="InterPro" id="IPR011009">
    <property type="entry name" value="Kinase-like_dom_sf"/>
</dbReference>
<dbReference type="GO" id="GO:0004708">
    <property type="term" value="F:MAP kinase kinase activity"/>
    <property type="evidence" value="ECO:0007669"/>
    <property type="project" value="UniProtKB-EC"/>
</dbReference>
<dbReference type="PANTHER" id="PTHR48013">
    <property type="entry name" value="DUAL SPECIFICITY MITOGEN-ACTIVATED PROTEIN KINASE KINASE 5-RELATED"/>
    <property type="match status" value="1"/>
</dbReference>
<dbReference type="GO" id="GO:0005524">
    <property type="term" value="F:ATP binding"/>
    <property type="evidence" value="ECO:0007669"/>
    <property type="project" value="UniProtKB-KW"/>
</dbReference>
<dbReference type="InterPro" id="IPR000719">
    <property type="entry name" value="Prot_kinase_dom"/>
</dbReference>
<dbReference type="SUPFAM" id="SSF56112">
    <property type="entry name" value="Protein kinase-like (PK-like)"/>
    <property type="match status" value="1"/>
</dbReference>
<dbReference type="Proteomes" id="UP000195557">
    <property type="component" value="Unassembled WGS sequence"/>
</dbReference>
<dbReference type="PROSITE" id="PS50011">
    <property type="entry name" value="PROTEIN_KINASE_DOM"/>
    <property type="match status" value="1"/>
</dbReference>
<dbReference type="Gene3D" id="1.10.510.10">
    <property type="entry name" value="Transferase(Phosphotransferase) domain 1"/>
    <property type="match status" value="1"/>
</dbReference>
<evidence type="ECO:0000256" key="2">
    <source>
        <dbReference type="ARBA" id="ARBA00022679"/>
    </source>
</evidence>
<keyword evidence="1" id="KW-0723">Serine/threonine-protein kinase</keyword>
<dbReference type="Pfam" id="PF00069">
    <property type="entry name" value="Pkinase"/>
    <property type="match status" value="1"/>
</dbReference>
<dbReference type="AlphaFoldDB" id="A0A1Y5IN64"/>
<dbReference type="eggNOG" id="KOG0581">
    <property type="taxonomic scope" value="Eukaryota"/>
</dbReference>
<name>A0A1Y5IN64_OSTTA</name>
<dbReference type="SMART" id="SM00220">
    <property type="entry name" value="S_TKc"/>
    <property type="match status" value="1"/>
</dbReference>
<protein>
    <recommendedName>
        <fullName evidence="7">mitogen-activated protein kinase kinase</fullName>
        <ecNumber evidence="7">2.7.12.2</ecNumber>
    </recommendedName>
</protein>
<keyword evidence="4 9" id="KW-0418">Kinase</keyword>
<gene>
    <name evidence="9" type="ORF">BE221DRAFT_188872</name>
</gene>
<keyword evidence="2" id="KW-0808">Transferase</keyword>
<keyword evidence="5" id="KW-0067">ATP-binding</keyword>
<evidence type="ECO:0000256" key="1">
    <source>
        <dbReference type="ARBA" id="ARBA00022527"/>
    </source>
</evidence>
<evidence type="ECO:0000313" key="9">
    <source>
        <dbReference type="EMBL" id="OUS49573.1"/>
    </source>
</evidence>
<accession>A0A1Y5IN64</accession>
<proteinExistence type="inferred from homology"/>
<dbReference type="PANTHER" id="PTHR48013:SF32">
    <property type="entry name" value="MITOGEN-ACTIVATED PROTEIN KINASE KINASE 2-LIKE"/>
    <property type="match status" value="1"/>
</dbReference>
<dbReference type="GO" id="GO:0004674">
    <property type="term" value="F:protein serine/threonine kinase activity"/>
    <property type="evidence" value="ECO:0007669"/>
    <property type="project" value="UniProtKB-KW"/>
</dbReference>
<sequence length="217" mass="24486">MEYMDGGTMSDATKYLGKWVEQDLAAATSMLADGLHYLHTKLNVVHRDIKPCNVLLNLRGEAKLSDFGVSGHLTDASKCHSWVGTVTYMSPERIQGESYEYTADVWSFALTMVECALGRFPYNPPDVSRRLVFWDLLDIVVQDPVPNLRPELDVSDEFDNFVALGLNKDPTGRMLTKNMIAHPWIFGRDRASDKRRIAALAARHLDARSKARERGEK</sequence>
<evidence type="ECO:0000256" key="6">
    <source>
        <dbReference type="ARBA" id="ARBA00038035"/>
    </source>
</evidence>
<evidence type="ECO:0000256" key="5">
    <source>
        <dbReference type="ARBA" id="ARBA00022840"/>
    </source>
</evidence>
<dbReference type="PROSITE" id="PS00108">
    <property type="entry name" value="PROTEIN_KINASE_ST"/>
    <property type="match status" value="1"/>
</dbReference>
<reference evidence="9" key="1">
    <citation type="submission" date="2017-04" db="EMBL/GenBank/DDBJ databases">
        <title>Population genomics of picophytoplankton unveils novel chromosome hypervariability.</title>
        <authorList>
            <consortium name="DOE Joint Genome Institute"/>
            <person name="Blanc-Mathieu R."/>
            <person name="Krasovec M."/>
            <person name="Hebrard M."/>
            <person name="Yau S."/>
            <person name="Desgranges E."/>
            <person name="Martin J."/>
            <person name="Schackwitz W."/>
            <person name="Kuo A."/>
            <person name="Salin G."/>
            <person name="Donnadieu C."/>
            <person name="Desdevises Y."/>
            <person name="Sanchez-Ferandin S."/>
            <person name="Moreau H."/>
            <person name="Rivals E."/>
            <person name="Grigoriev I.V."/>
            <person name="Grimsley N."/>
            <person name="Eyre-Walker A."/>
            <person name="Piganeau G."/>
        </authorList>
    </citation>
    <scope>NUCLEOTIDE SEQUENCE [LARGE SCALE GENOMIC DNA]</scope>
    <source>
        <strain evidence="9">RCC 1115</strain>
    </source>
</reference>
<dbReference type="EC" id="2.7.12.2" evidence="7"/>
<evidence type="ECO:0000256" key="4">
    <source>
        <dbReference type="ARBA" id="ARBA00022777"/>
    </source>
</evidence>
<keyword evidence="3" id="KW-0547">Nucleotide-binding</keyword>
<dbReference type="InterPro" id="IPR008271">
    <property type="entry name" value="Ser/Thr_kinase_AS"/>
</dbReference>
<feature type="domain" description="Protein kinase" evidence="8">
    <location>
        <begin position="1"/>
        <end position="185"/>
    </location>
</feature>
<comment type="similarity">
    <text evidence="6">Belongs to the protein kinase superfamily. STE Ser/Thr protein kinase family. MAP kinase kinase subfamily.</text>
</comment>
<organism evidence="9">
    <name type="scientific">Ostreococcus tauri</name>
    <name type="common">Marine green alga</name>
    <dbReference type="NCBI Taxonomy" id="70448"/>
    <lineage>
        <taxon>Eukaryota</taxon>
        <taxon>Viridiplantae</taxon>
        <taxon>Chlorophyta</taxon>
        <taxon>Mamiellophyceae</taxon>
        <taxon>Mamiellales</taxon>
        <taxon>Bathycoccaceae</taxon>
        <taxon>Ostreococcus</taxon>
    </lineage>
</organism>
<evidence type="ECO:0000256" key="7">
    <source>
        <dbReference type="ARBA" id="ARBA00038999"/>
    </source>
</evidence>
<evidence type="ECO:0000259" key="8">
    <source>
        <dbReference type="PROSITE" id="PS50011"/>
    </source>
</evidence>
<dbReference type="EMBL" id="KZ155771">
    <property type="protein sequence ID" value="OUS49573.1"/>
    <property type="molecule type" value="Genomic_DNA"/>
</dbReference>